<dbReference type="HOGENOM" id="CLU_3087048_0_0_1"/>
<proteinExistence type="predicted"/>
<feature type="compositionally biased region" description="Polar residues" evidence="1">
    <location>
        <begin position="1"/>
        <end position="11"/>
    </location>
</feature>
<evidence type="ECO:0000313" key="2">
    <source>
        <dbReference type="EMBL" id="EGV65833.1"/>
    </source>
</evidence>
<evidence type="ECO:0000256" key="1">
    <source>
        <dbReference type="SAM" id="MobiDB-lite"/>
    </source>
</evidence>
<name>G3AYE3_CANTC</name>
<feature type="region of interest" description="Disordered" evidence="1">
    <location>
        <begin position="1"/>
        <end position="27"/>
    </location>
</feature>
<organism evidence="3">
    <name type="scientific">Candida tenuis (strain ATCC 10573 / BCRC 21748 / CBS 615 / JCM 9827 / NBRC 10315 / NRRL Y-1498 / VKM Y-70)</name>
    <name type="common">Yeast</name>
    <name type="synonym">Yamadazyma tenuis</name>
    <dbReference type="NCBI Taxonomy" id="590646"/>
    <lineage>
        <taxon>Eukaryota</taxon>
        <taxon>Fungi</taxon>
        <taxon>Dikarya</taxon>
        <taxon>Ascomycota</taxon>
        <taxon>Saccharomycotina</taxon>
        <taxon>Pichiomycetes</taxon>
        <taxon>Debaryomycetaceae</taxon>
        <taxon>Yamadazyma</taxon>
    </lineage>
</organism>
<reference evidence="2 3" key="1">
    <citation type="journal article" date="2011" name="Proc. Natl. Acad. Sci. U.S.A.">
        <title>Comparative genomics of xylose-fermenting fungi for enhanced biofuel production.</title>
        <authorList>
            <person name="Wohlbach D.J."/>
            <person name="Kuo A."/>
            <person name="Sato T.K."/>
            <person name="Potts K.M."/>
            <person name="Salamov A.A."/>
            <person name="LaButti K.M."/>
            <person name="Sun H."/>
            <person name="Clum A."/>
            <person name="Pangilinan J.L."/>
            <person name="Lindquist E.A."/>
            <person name="Lucas S."/>
            <person name="Lapidus A."/>
            <person name="Jin M."/>
            <person name="Gunawan C."/>
            <person name="Balan V."/>
            <person name="Dale B.E."/>
            <person name="Jeffries T.W."/>
            <person name="Zinkel R."/>
            <person name="Barry K.W."/>
            <person name="Grigoriev I.V."/>
            <person name="Gasch A.P."/>
        </authorList>
    </citation>
    <scope>NUCLEOTIDE SEQUENCE [LARGE SCALE GENOMIC DNA]</scope>
    <source>
        <strain evidence="3">ATCC 10573 / BCRC 21748 / CBS 615 / JCM 9827 / NBRC 10315 / NRRL Y-1498 / VKM Y-70</strain>
    </source>
</reference>
<dbReference type="AlphaFoldDB" id="G3AYE3"/>
<gene>
    <name evidence="2" type="ORF">CANTEDRAFT_112694</name>
</gene>
<evidence type="ECO:0000313" key="3">
    <source>
        <dbReference type="Proteomes" id="UP000000707"/>
    </source>
</evidence>
<keyword evidence="3" id="KW-1185">Reference proteome</keyword>
<protein>
    <submittedName>
        <fullName evidence="2">Uncharacterized protein</fullName>
    </submittedName>
</protein>
<dbReference type="EMBL" id="GL996512">
    <property type="protein sequence ID" value="EGV65833.1"/>
    <property type="molecule type" value="Genomic_DNA"/>
</dbReference>
<accession>G3AYE3</accession>
<sequence>MLKSSNSTDEQSAPLVDSTEIKEKNSRLRRDNYKRTVVLFTVMGDLCQPRGD</sequence>
<dbReference type="Proteomes" id="UP000000707">
    <property type="component" value="Unassembled WGS sequence"/>
</dbReference>